<dbReference type="EMBL" id="KV427605">
    <property type="protein sequence ID" value="KZT12992.1"/>
    <property type="molecule type" value="Genomic_DNA"/>
</dbReference>
<dbReference type="PROSITE" id="PS50082">
    <property type="entry name" value="WD_REPEATS_2"/>
    <property type="match status" value="2"/>
</dbReference>
<evidence type="ECO:0000256" key="2">
    <source>
        <dbReference type="ARBA" id="ARBA00022737"/>
    </source>
</evidence>
<dbReference type="InterPro" id="IPR036322">
    <property type="entry name" value="WD40_repeat_dom_sf"/>
</dbReference>
<dbReference type="InterPro" id="IPR015943">
    <property type="entry name" value="WD40/YVTN_repeat-like_dom_sf"/>
</dbReference>
<dbReference type="InParanoid" id="A0A165IF93"/>
<accession>A0A165IF93</accession>
<dbReference type="Pfam" id="PF00400">
    <property type="entry name" value="WD40"/>
    <property type="match status" value="1"/>
</dbReference>
<dbReference type="PANTHER" id="PTHR22847">
    <property type="entry name" value="WD40 REPEAT PROTEIN"/>
    <property type="match status" value="1"/>
</dbReference>
<dbReference type="Gene3D" id="2.130.10.10">
    <property type="entry name" value="YVTN repeat-like/Quinoprotein amine dehydrogenase"/>
    <property type="match status" value="1"/>
</dbReference>
<feature type="repeat" description="WD" evidence="3">
    <location>
        <begin position="7"/>
        <end position="29"/>
    </location>
</feature>
<dbReference type="AlphaFoldDB" id="A0A165IF93"/>
<dbReference type="InterPro" id="IPR019775">
    <property type="entry name" value="WD40_repeat_CS"/>
</dbReference>
<evidence type="ECO:0000256" key="3">
    <source>
        <dbReference type="PROSITE-ProRule" id="PRU00221"/>
    </source>
</evidence>
<dbReference type="GO" id="GO:1990234">
    <property type="term" value="C:transferase complex"/>
    <property type="evidence" value="ECO:0007669"/>
    <property type="project" value="UniProtKB-ARBA"/>
</dbReference>
<reference evidence="4 5" key="1">
    <citation type="journal article" date="2016" name="Mol. Biol. Evol.">
        <title>Comparative Genomics of Early-Diverging Mushroom-Forming Fungi Provides Insights into the Origins of Lignocellulose Decay Capabilities.</title>
        <authorList>
            <person name="Nagy L.G."/>
            <person name="Riley R."/>
            <person name="Tritt A."/>
            <person name="Adam C."/>
            <person name="Daum C."/>
            <person name="Floudas D."/>
            <person name="Sun H."/>
            <person name="Yadav J.S."/>
            <person name="Pangilinan J."/>
            <person name="Larsson K.H."/>
            <person name="Matsuura K."/>
            <person name="Barry K."/>
            <person name="Labutti K."/>
            <person name="Kuo R."/>
            <person name="Ohm R.A."/>
            <person name="Bhattacharya S.S."/>
            <person name="Shirouzu T."/>
            <person name="Yoshinaga Y."/>
            <person name="Martin F.M."/>
            <person name="Grigoriev I.V."/>
            <person name="Hibbett D.S."/>
        </authorList>
    </citation>
    <scope>NUCLEOTIDE SEQUENCE [LARGE SCALE GENOMIC DNA]</scope>
    <source>
        <strain evidence="4 5">93-53</strain>
    </source>
</reference>
<organism evidence="4 5">
    <name type="scientific">Laetiporus sulphureus 93-53</name>
    <dbReference type="NCBI Taxonomy" id="1314785"/>
    <lineage>
        <taxon>Eukaryota</taxon>
        <taxon>Fungi</taxon>
        <taxon>Dikarya</taxon>
        <taxon>Basidiomycota</taxon>
        <taxon>Agaricomycotina</taxon>
        <taxon>Agaricomycetes</taxon>
        <taxon>Polyporales</taxon>
        <taxon>Laetiporus</taxon>
    </lineage>
</organism>
<dbReference type="GeneID" id="63827462"/>
<evidence type="ECO:0000313" key="4">
    <source>
        <dbReference type="EMBL" id="KZT12992.1"/>
    </source>
</evidence>
<keyword evidence="2" id="KW-0677">Repeat</keyword>
<evidence type="ECO:0000313" key="5">
    <source>
        <dbReference type="Proteomes" id="UP000076871"/>
    </source>
</evidence>
<keyword evidence="1 3" id="KW-0853">WD repeat</keyword>
<name>A0A165IF93_9APHY</name>
<gene>
    <name evidence="4" type="ORF">LAESUDRAFT_733541</name>
</gene>
<dbReference type="Proteomes" id="UP000076871">
    <property type="component" value="Unassembled WGS sequence"/>
</dbReference>
<dbReference type="OrthoDB" id="1897642at2759"/>
<sequence>MLQPFGFATGGYDHRIHIWDVKDDMSMPSPTELPVKHSSMVQSLLPIRDTSHKLVSAGADCTVHFWDLSSERVVNTLKTSNAVYHVHEVLSPFCTLLEIAHRELQFEIRDHRMAPVLPVQRFGYAAPRSHGRYVKGKCGTVRLWDLRDVSKCSNTMGSVVIYDDEYLVACSEDHELAFIMHT</sequence>
<feature type="repeat" description="WD" evidence="3">
    <location>
        <begin position="34"/>
        <end position="76"/>
    </location>
</feature>
<dbReference type="InterPro" id="IPR001680">
    <property type="entry name" value="WD40_rpt"/>
</dbReference>
<dbReference type="RefSeq" id="XP_040770502.1">
    <property type="nucleotide sequence ID" value="XM_040910433.1"/>
</dbReference>
<dbReference type="PROSITE" id="PS00678">
    <property type="entry name" value="WD_REPEATS_1"/>
    <property type="match status" value="1"/>
</dbReference>
<dbReference type="STRING" id="1314785.A0A165IF93"/>
<keyword evidence="5" id="KW-1185">Reference proteome</keyword>
<proteinExistence type="predicted"/>
<dbReference type="SUPFAM" id="SSF50978">
    <property type="entry name" value="WD40 repeat-like"/>
    <property type="match status" value="1"/>
</dbReference>
<evidence type="ECO:0000256" key="1">
    <source>
        <dbReference type="ARBA" id="ARBA00022574"/>
    </source>
</evidence>
<protein>
    <submittedName>
        <fullName evidence="4">Uncharacterized protein</fullName>
    </submittedName>
</protein>
<dbReference type="PANTHER" id="PTHR22847:SF637">
    <property type="entry name" value="WD REPEAT DOMAIN 5B"/>
    <property type="match status" value="1"/>
</dbReference>